<gene>
    <name evidence="1" type="ORF">NUW54_g4159</name>
</gene>
<proteinExistence type="predicted"/>
<reference evidence="1" key="1">
    <citation type="submission" date="2022-08" db="EMBL/GenBank/DDBJ databases">
        <title>Genome Sequence of Pycnoporus sanguineus.</title>
        <authorList>
            <person name="Buettner E."/>
        </authorList>
    </citation>
    <scope>NUCLEOTIDE SEQUENCE</scope>
    <source>
        <strain evidence="1">CG-C14</strain>
    </source>
</reference>
<protein>
    <submittedName>
        <fullName evidence="1">Uncharacterized protein</fullName>
    </submittedName>
</protein>
<dbReference type="Proteomes" id="UP001144978">
    <property type="component" value="Unassembled WGS sequence"/>
</dbReference>
<sequence length="260" mass="28894">MFVQQRAHELYECLQALISNATFHLRVGAPRIAASCCHIARFPVGEVLLGDYIRRVVLYDALACLLGYPYPARDPYNPFRDSTLTYEERGQVFTKWITSYFSHGDTVDKFERREALSAPLPTLASMSNEDFASTVHVPPGLPGGSDWTLLHDCLTFGTFTGLREGALSLPPAGLGPKGAAAHVDACADVEIRCVWGDHSVWEVPYAAMMLRQEVEESKSNGRASRPVSILCVKGANHFAQWDYPERVIDAFLSYSVDYRS</sequence>
<organism evidence="1 2">
    <name type="scientific">Trametes sanguinea</name>
    <dbReference type="NCBI Taxonomy" id="158606"/>
    <lineage>
        <taxon>Eukaryota</taxon>
        <taxon>Fungi</taxon>
        <taxon>Dikarya</taxon>
        <taxon>Basidiomycota</taxon>
        <taxon>Agaricomycotina</taxon>
        <taxon>Agaricomycetes</taxon>
        <taxon>Polyporales</taxon>
        <taxon>Polyporaceae</taxon>
        <taxon>Trametes</taxon>
    </lineage>
</organism>
<keyword evidence="2" id="KW-1185">Reference proteome</keyword>
<accession>A0ACC1Q0D9</accession>
<dbReference type="EMBL" id="JANSHE010000927">
    <property type="protein sequence ID" value="KAJ3005855.1"/>
    <property type="molecule type" value="Genomic_DNA"/>
</dbReference>
<name>A0ACC1Q0D9_9APHY</name>
<evidence type="ECO:0000313" key="1">
    <source>
        <dbReference type="EMBL" id="KAJ3005855.1"/>
    </source>
</evidence>
<evidence type="ECO:0000313" key="2">
    <source>
        <dbReference type="Proteomes" id="UP001144978"/>
    </source>
</evidence>
<comment type="caution">
    <text evidence="1">The sequence shown here is derived from an EMBL/GenBank/DDBJ whole genome shotgun (WGS) entry which is preliminary data.</text>
</comment>